<feature type="transmembrane region" description="Helical" evidence="7">
    <location>
        <begin position="66"/>
        <end position="91"/>
    </location>
</feature>
<dbReference type="Proteomes" id="UP000018872">
    <property type="component" value="Unassembled WGS sequence"/>
</dbReference>
<dbReference type="PANTHER" id="PTHR34229">
    <property type="entry name" value="METAL TRANSPORT PROTEIN HI_1621-RELATED"/>
    <property type="match status" value="1"/>
</dbReference>
<evidence type="ECO:0000256" key="6">
    <source>
        <dbReference type="ARBA" id="ARBA00023136"/>
    </source>
</evidence>
<dbReference type="PANTHER" id="PTHR34229:SF1">
    <property type="entry name" value="METAL TRANSPORT PROTEIN HI_1621-RELATED"/>
    <property type="match status" value="1"/>
</dbReference>
<feature type="transmembrane region" description="Helical" evidence="7">
    <location>
        <begin position="97"/>
        <end position="118"/>
    </location>
</feature>
<evidence type="ECO:0000256" key="5">
    <source>
        <dbReference type="ARBA" id="ARBA00022989"/>
    </source>
</evidence>
<name>W2C7L4_9BACT</name>
<evidence type="ECO:0000256" key="4">
    <source>
        <dbReference type="ARBA" id="ARBA00022692"/>
    </source>
</evidence>
<comment type="subcellular location">
    <subcellularLocation>
        <location evidence="1">Cell membrane</location>
        <topology evidence="1">Multi-pass membrane protein</topology>
    </subcellularLocation>
</comment>
<accession>W2C7L4</accession>
<gene>
    <name evidence="8" type="ORF">T229_16045</name>
</gene>
<feature type="transmembrane region" description="Helical" evidence="7">
    <location>
        <begin position="263"/>
        <end position="285"/>
    </location>
</feature>
<dbReference type="InterPro" id="IPR002751">
    <property type="entry name" value="CbiM/NikMN"/>
</dbReference>
<keyword evidence="6 7" id="KW-0472">Membrane</keyword>
<dbReference type="GO" id="GO:0000041">
    <property type="term" value="P:transition metal ion transport"/>
    <property type="evidence" value="ECO:0007669"/>
    <property type="project" value="InterPro"/>
</dbReference>
<comment type="caution">
    <text evidence="8">The sequence shown here is derived from an EMBL/GenBank/DDBJ whole genome shotgun (WGS) entry which is preliminary data.</text>
</comment>
<organism evidence="8 9">
    <name type="scientific">Tannerella sp. oral taxon BU063 isolate Cell 5</name>
    <dbReference type="NCBI Taxonomy" id="1410950"/>
    <lineage>
        <taxon>Bacteria</taxon>
        <taxon>Pseudomonadati</taxon>
        <taxon>Bacteroidota</taxon>
        <taxon>Bacteroidia</taxon>
        <taxon>Bacteroidales</taxon>
        <taxon>Tannerellaceae</taxon>
        <taxon>Tannerella</taxon>
    </lineage>
</organism>
<evidence type="ECO:0000313" key="8">
    <source>
        <dbReference type="EMBL" id="ETK03090.1"/>
    </source>
</evidence>
<feature type="transmembrane region" description="Helical" evidence="7">
    <location>
        <begin position="130"/>
        <end position="149"/>
    </location>
</feature>
<dbReference type="EMBL" id="AYYC01000742">
    <property type="protein sequence ID" value="ETK03090.1"/>
    <property type="molecule type" value="Genomic_DNA"/>
</dbReference>
<feature type="transmembrane region" description="Helical" evidence="7">
    <location>
        <begin position="161"/>
        <end position="187"/>
    </location>
</feature>
<keyword evidence="5 7" id="KW-1133">Transmembrane helix</keyword>
<evidence type="ECO:0000256" key="1">
    <source>
        <dbReference type="ARBA" id="ARBA00004651"/>
    </source>
</evidence>
<feature type="transmembrane region" description="Helical" evidence="7">
    <location>
        <begin position="208"/>
        <end position="227"/>
    </location>
</feature>
<dbReference type="PATRIC" id="fig|1410950.3.peg.2575"/>
<evidence type="ECO:0000256" key="7">
    <source>
        <dbReference type="SAM" id="Phobius"/>
    </source>
</evidence>
<protein>
    <submittedName>
        <fullName evidence="8">Cobalamin biosynthesis protein CbiM</fullName>
    </submittedName>
</protein>
<keyword evidence="4 7" id="KW-0812">Transmembrane</keyword>
<feature type="transmembrane region" description="Helical" evidence="7">
    <location>
        <begin position="36"/>
        <end position="54"/>
    </location>
</feature>
<evidence type="ECO:0000313" key="9">
    <source>
        <dbReference type="Proteomes" id="UP000018872"/>
    </source>
</evidence>
<dbReference type="AlphaFoldDB" id="W2C7L4"/>
<keyword evidence="2" id="KW-0813">Transport</keyword>
<proteinExistence type="predicted"/>
<dbReference type="Pfam" id="PF01891">
    <property type="entry name" value="CbiM"/>
    <property type="match status" value="1"/>
</dbReference>
<reference evidence="8 9" key="1">
    <citation type="submission" date="2013-11" db="EMBL/GenBank/DDBJ databases">
        <title>Single cell genomics of uncultured Tannerella BU063 (oral taxon 286).</title>
        <authorList>
            <person name="Beall C.J."/>
            <person name="Campbell A.G."/>
            <person name="Griffen A.L."/>
            <person name="Podar M."/>
            <person name="Leys E.J."/>
        </authorList>
    </citation>
    <scope>NUCLEOTIDE SEQUENCE [LARGE SCALE GENOMIC DNA]</scope>
    <source>
        <strain evidence="8">Cell 5</strain>
    </source>
</reference>
<dbReference type="GO" id="GO:0005886">
    <property type="term" value="C:plasma membrane"/>
    <property type="evidence" value="ECO:0007669"/>
    <property type="project" value="UniProtKB-SubCell"/>
</dbReference>
<dbReference type="Gene3D" id="1.10.1760.20">
    <property type="match status" value="1"/>
</dbReference>
<sequence length="292" mass="29208">MLHGSICPVTATIAIAGVAAATLFARKSDTRPSASRFALVSGTVFALQMLNYPIGGGLSGHALGGLLASSLLGTPFGILSVSLVLLLQTLLFADGGLLMLGANTLNMALIGAGLGGALHARLQAHVSRSVSLVASAGLSVMAAVGALIAELSAAGVGSPALYASLAIHHIPVALGEGLVTLLLYRLLSAVPLTDAAKGASPVTRSATWTVYGALLIGALLLAPLASASPDALEGTLSSFHLLPDAPNFAHAPWADYQFTADGGYLSTFLAALAGLGATLLSATLLRRAISRA</sequence>
<evidence type="ECO:0000256" key="2">
    <source>
        <dbReference type="ARBA" id="ARBA00022448"/>
    </source>
</evidence>
<keyword evidence="3" id="KW-1003">Cell membrane</keyword>
<evidence type="ECO:0000256" key="3">
    <source>
        <dbReference type="ARBA" id="ARBA00022475"/>
    </source>
</evidence>